<reference evidence="2" key="1">
    <citation type="submission" date="2022-10" db="EMBL/GenBank/DDBJ databases">
        <title>Culturing micro-colonial fungi from biological soil crusts in the Mojave desert and describing Neophaeococcomyces mojavensis, and introducing the new genera and species Taxawa tesnikishii.</title>
        <authorList>
            <person name="Kurbessoian T."/>
            <person name="Stajich J.E."/>
        </authorList>
    </citation>
    <scope>NUCLEOTIDE SEQUENCE</scope>
    <source>
        <strain evidence="2">TK_35</strain>
    </source>
</reference>
<accession>A0AA39CVW4</accession>
<dbReference type="AlphaFoldDB" id="A0AA39CVW4"/>
<dbReference type="Pfam" id="PF26639">
    <property type="entry name" value="Het-6_barrel"/>
    <property type="match status" value="1"/>
</dbReference>
<proteinExistence type="predicted"/>
<gene>
    <name evidence="2" type="ORF">H2204_009564</name>
</gene>
<name>A0AA39CVW4_9EURO</name>
<comment type="caution">
    <text evidence="2">The sequence shown here is derived from an EMBL/GenBank/DDBJ whole genome shotgun (WGS) entry which is preliminary data.</text>
</comment>
<evidence type="ECO:0000313" key="2">
    <source>
        <dbReference type="EMBL" id="KAJ9628162.1"/>
    </source>
</evidence>
<feature type="domain" description="Heterokaryon incompatibility" evidence="1">
    <location>
        <begin position="52"/>
        <end position="185"/>
    </location>
</feature>
<evidence type="ECO:0000259" key="1">
    <source>
        <dbReference type="Pfam" id="PF06985"/>
    </source>
</evidence>
<organism evidence="2 3">
    <name type="scientific">Knufia peltigerae</name>
    <dbReference type="NCBI Taxonomy" id="1002370"/>
    <lineage>
        <taxon>Eukaryota</taxon>
        <taxon>Fungi</taxon>
        <taxon>Dikarya</taxon>
        <taxon>Ascomycota</taxon>
        <taxon>Pezizomycotina</taxon>
        <taxon>Eurotiomycetes</taxon>
        <taxon>Chaetothyriomycetidae</taxon>
        <taxon>Chaetothyriales</taxon>
        <taxon>Trichomeriaceae</taxon>
        <taxon>Knufia</taxon>
    </lineage>
</organism>
<dbReference type="InterPro" id="IPR052895">
    <property type="entry name" value="HetReg/Transcr_Mod"/>
</dbReference>
<dbReference type="Pfam" id="PF06985">
    <property type="entry name" value="HET"/>
    <property type="match status" value="1"/>
</dbReference>
<dbReference type="PANTHER" id="PTHR24148">
    <property type="entry name" value="ANKYRIN REPEAT DOMAIN-CONTAINING PROTEIN 39 HOMOLOG-RELATED"/>
    <property type="match status" value="1"/>
</dbReference>
<sequence length="611" mass="69288">MSLASSITSSIWPPVDPSKGEFRILVLDDYDDPDDPISGDFQIVSIHDDVVYDAISYAWADAGDLRTMFINGQRYSVASILTTNMRHCQIKTGTKAFWCDAISINQLDNDEKSQQIRIMQHIFAGARIVRVFLNPDSTSSPYVGRAVDILLRTVHTGRPMDATHVEWLSGLRLDAWWTRVWVVQEFVLAKKLVFQFRDKFFDVEVLKLFRHNHFDLKFQALRGVKPGLPTELLLKGFDSLTLAVTTLFTHRNLHHLACLLALDSQVNWDISISVLNDILFDIRLRHVTDPRDRIFGILALADRMLRTSLIEPDYTKDLGDVFMLFTLEIIRKSKSLTLLLQSAHTTNSVSGLPSWVPDYSSRYNFEVERLRAHSIVSFDASCSLTASAELLQRSKALLLRGGHVDTIAHVGHCHDRRRDARHRWHLQALMQWEVLCRAVFADIEHTEYIRGNQTVWQAYCKAVMCGTRHNSYGIDPERSYTVSIANFRADPDKIADHDETAASPLLLAIAKRRLAITTKGYICLAPQSTKEGDAVYILAGGRVPFVLRPISPDDEGRLDESSPTSSEPLLPKAHQYRLVGDCYVEGIMLGEFIKEDHGRGRDDDFQDVILL</sequence>
<dbReference type="PANTHER" id="PTHR24148:SF64">
    <property type="entry name" value="HETEROKARYON INCOMPATIBILITY DOMAIN-CONTAINING PROTEIN"/>
    <property type="match status" value="1"/>
</dbReference>
<evidence type="ECO:0000313" key="3">
    <source>
        <dbReference type="Proteomes" id="UP001172681"/>
    </source>
</evidence>
<keyword evidence="3" id="KW-1185">Reference proteome</keyword>
<protein>
    <recommendedName>
        <fullName evidence="1">Heterokaryon incompatibility domain-containing protein</fullName>
    </recommendedName>
</protein>
<dbReference type="InterPro" id="IPR010730">
    <property type="entry name" value="HET"/>
</dbReference>
<dbReference type="EMBL" id="JAPDRN010000075">
    <property type="protein sequence ID" value="KAJ9628162.1"/>
    <property type="molecule type" value="Genomic_DNA"/>
</dbReference>
<dbReference type="Proteomes" id="UP001172681">
    <property type="component" value="Unassembled WGS sequence"/>
</dbReference>